<name>A0AAD5QSM9_PARTN</name>
<gene>
    <name evidence="2" type="ORF">KIN20_019716</name>
</gene>
<organism evidence="2 3">
    <name type="scientific">Parelaphostrongylus tenuis</name>
    <name type="common">Meningeal worm</name>
    <dbReference type="NCBI Taxonomy" id="148309"/>
    <lineage>
        <taxon>Eukaryota</taxon>
        <taxon>Metazoa</taxon>
        <taxon>Ecdysozoa</taxon>
        <taxon>Nematoda</taxon>
        <taxon>Chromadorea</taxon>
        <taxon>Rhabditida</taxon>
        <taxon>Rhabditina</taxon>
        <taxon>Rhabditomorpha</taxon>
        <taxon>Strongyloidea</taxon>
        <taxon>Metastrongylidae</taxon>
        <taxon>Parelaphostrongylus</taxon>
    </lineage>
</organism>
<dbReference type="AlphaFoldDB" id="A0AAD5QSM9"/>
<dbReference type="Proteomes" id="UP001196413">
    <property type="component" value="Unassembled WGS sequence"/>
</dbReference>
<evidence type="ECO:0000313" key="3">
    <source>
        <dbReference type="Proteomes" id="UP001196413"/>
    </source>
</evidence>
<comment type="caution">
    <text evidence="2">The sequence shown here is derived from an EMBL/GenBank/DDBJ whole genome shotgun (WGS) entry which is preliminary data.</text>
</comment>
<protein>
    <submittedName>
        <fullName evidence="2">Uncharacterized protein</fullName>
    </submittedName>
</protein>
<feature type="coiled-coil region" evidence="1">
    <location>
        <begin position="22"/>
        <end position="77"/>
    </location>
</feature>
<evidence type="ECO:0000313" key="2">
    <source>
        <dbReference type="EMBL" id="KAJ1360687.1"/>
    </source>
</evidence>
<keyword evidence="3" id="KW-1185">Reference proteome</keyword>
<proteinExistence type="predicted"/>
<reference evidence="2" key="1">
    <citation type="submission" date="2021-06" db="EMBL/GenBank/DDBJ databases">
        <title>Parelaphostrongylus tenuis whole genome reference sequence.</title>
        <authorList>
            <person name="Garwood T.J."/>
            <person name="Larsen P.A."/>
            <person name="Fountain-Jones N.M."/>
            <person name="Garbe J.R."/>
            <person name="Macchietto M.G."/>
            <person name="Kania S.A."/>
            <person name="Gerhold R.W."/>
            <person name="Richards J.E."/>
            <person name="Wolf T.M."/>
        </authorList>
    </citation>
    <scope>NUCLEOTIDE SEQUENCE</scope>
    <source>
        <strain evidence="2">MNPRO001-30</strain>
        <tissue evidence="2">Meninges</tissue>
    </source>
</reference>
<keyword evidence="1" id="KW-0175">Coiled coil</keyword>
<dbReference type="EMBL" id="JAHQIW010003936">
    <property type="protein sequence ID" value="KAJ1360687.1"/>
    <property type="molecule type" value="Genomic_DNA"/>
</dbReference>
<evidence type="ECO:0000256" key="1">
    <source>
        <dbReference type="SAM" id="Coils"/>
    </source>
</evidence>
<sequence length="123" mass="14494">MRSRELTLEEMLRCPRDETKSIDEYQARLQDLLSEIHKEEQLCEDLMAAKELQSKEIASLSEKIDDKIESARELLEKELCYAGISILTLRLYLYTTQKPEKQLLTEKKEAIQYVFVGRKCQYS</sequence>
<accession>A0AAD5QSM9</accession>